<dbReference type="OrthoDB" id="5083327at2"/>
<name>A0A511AFK3_9MICO</name>
<gene>
    <name evidence="3" type="ORF">MAE01_21210</name>
</gene>
<feature type="transmembrane region" description="Helical" evidence="2">
    <location>
        <begin position="131"/>
        <end position="151"/>
    </location>
</feature>
<comment type="caution">
    <text evidence="3">The sequence shown here is derived from an EMBL/GenBank/DDBJ whole genome shotgun (WGS) entry which is preliminary data.</text>
</comment>
<protein>
    <submittedName>
        <fullName evidence="3">Uncharacterized protein</fullName>
    </submittedName>
</protein>
<dbReference type="AlphaFoldDB" id="A0A511AFK3"/>
<accession>A0A511AFK3</accession>
<dbReference type="Proteomes" id="UP000321225">
    <property type="component" value="Unassembled WGS sequence"/>
</dbReference>
<feature type="region of interest" description="Disordered" evidence="1">
    <location>
        <begin position="17"/>
        <end position="129"/>
    </location>
</feature>
<feature type="compositionally biased region" description="Basic and acidic residues" evidence="1">
    <location>
        <begin position="93"/>
        <end position="109"/>
    </location>
</feature>
<organism evidence="3 4">
    <name type="scientific">Microbacterium aerolatum</name>
    <dbReference type="NCBI Taxonomy" id="153731"/>
    <lineage>
        <taxon>Bacteria</taxon>
        <taxon>Bacillati</taxon>
        <taxon>Actinomycetota</taxon>
        <taxon>Actinomycetes</taxon>
        <taxon>Micrococcales</taxon>
        <taxon>Microbacteriaceae</taxon>
        <taxon>Microbacterium</taxon>
    </lineage>
</organism>
<proteinExistence type="predicted"/>
<feature type="compositionally biased region" description="Low complexity" evidence="1">
    <location>
        <begin position="42"/>
        <end position="53"/>
    </location>
</feature>
<evidence type="ECO:0000256" key="1">
    <source>
        <dbReference type="SAM" id="MobiDB-lite"/>
    </source>
</evidence>
<sequence>MSAEDASSELRMLRAKAYGPGGGLSSDELTRLQELEGRLRLPSVAQPVSSAAAPQPPLNDPHREEIPDGEVLSQEEPRGEAPFADELFPRVAPRAEGETKRVERAERVETATPAPDPSTGSGTDPRRRRPAVVGAAAALLAVGLGVGWGIWGWDSHQFALAAAHGEERAELEASGDFDPGTVVPVAEQHGVVVWQADRSDGEELCVIVTSPDQTQHGCVTYEDLENSAWPSAGTLIPEGQEKAGSQLYAGLIPRPAGELVPFIQVWDQSDSSSWESQYSEEELAQLRELEAAGYEPGALSVLGYDGDTVVWSTWENSGLCLLVPTGGDIAEACANDFEETITLIISTAGGDTEYVVRQTDMRGPQLTIVRHPTAVTVDPETGDVIEFSVDEPMFDDLVIDDKTGDVEQ</sequence>
<keyword evidence="2" id="KW-0812">Transmembrane</keyword>
<evidence type="ECO:0000256" key="2">
    <source>
        <dbReference type="SAM" id="Phobius"/>
    </source>
</evidence>
<dbReference type="RefSeq" id="WP_147039540.1">
    <property type="nucleotide sequence ID" value="NZ_BJUW01000009.1"/>
</dbReference>
<keyword evidence="4" id="KW-1185">Reference proteome</keyword>
<keyword evidence="2" id="KW-0472">Membrane</keyword>
<dbReference type="EMBL" id="BJUW01000009">
    <property type="protein sequence ID" value="GEK86945.1"/>
    <property type="molecule type" value="Genomic_DNA"/>
</dbReference>
<keyword evidence="2" id="KW-1133">Transmembrane helix</keyword>
<feature type="compositionally biased region" description="Basic and acidic residues" evidence="1">
    <location>
        <begin position="28"/>
        <end position="39"/>
    </location>
</feature>
<reference evidence="3 4" key="1">
    <citation type="submission" date="2019-07" db="EMBL/GenBank/DDBJ databases">
        <title>Whole genome shotgun sequence of Microbacterium aerolatum NBRC 103071.</title>
        <authorList>
            <person name="Hosoyama A."/>
            <person name="Uohara A."/>
            <person name="Ohji S."/>
            <person name="Ichikawa N."/>
        </authorList>
    </citation>
    <scope>NUCLEOTIDE SEQUENCE [LARGE SCALE GENOMIC DNA]</scope>
    <source>
        <strain evidence="3 4">NBRC 103071</strain>
    </source>
</reference>
<evidence type="ECO:0000313" key="4">
    <source>
        <dbReference type="Proteomes" id="UP000321225"/>
    </source>
</evidence>
<evidence type="ECO:0000313" key="3">
    <source>
        <dbReference type="EMBL" id="GEK86945.1"/>
    </source>
</evidence>